<proteinExistence type="inferred from homology"/>
<evidence type="ECO:0000256" key="3">
    <source>
        <dbReference type="ARBA" id="ARBA00022679"/>
    </source>
</evidence>
<dbReference type="PROSITE" id="PS51826">
    <property type="entry name" value="PSBD"/>
    <property type="match status" value="1"/>
</dbReference>
<evidence type="ECO:0000256" key="4">
    <source>
        <dbReference type="ARBA" id="ARBA00022823"/>
    </source>
</evidence>
<dbReference type="GO" id="GO:0031405">
    <property type="term" value="F:lipoic acid binding"/>
    <property type="evidence" value="ECO:0007669"/>
    <property type="project" value="TreeGrafter"/>
</dbReference>
<evidence type="ECO:0000256" key="5">
    <source>
        <dbReference type="ARBA" id="ARBA00023315"/>
    </source>
</evidence>
<feature type="compositionally biased region" description="Low complexity" evidence="7">
    <location>
        <begin position="107"/>
        <end position="123"/>
    </location>
</feature>
<dbReference type="Gene3D" id="2.40.50.100">
    <property type="match status" value="1"/>
</dbReference>
<dbReference type="Pfam" id="PF00364">
    <property type="entry name" value="Biotin_lipoyl"/>
    <property type="match status" value="1"/>
</dbReference>
<feature type="compositionally biased region" description="Polar residues" evidence="7">
    <location>
        <begin position="87"/>
        <end position="99"/>
    </location>
</feature>
<dbReference type="Gene3D" id="3.30.559.10">
    <property type="entry name" value="Chloramphenicol acetyltransferase-like domain"/>
    <property type="match status" value="1"/>
</dbReference>
<reference evidence="10" key="2">
    <citation type="submission" date="2021-04" db="EMBL/GenBank/DDBJ databases">
        <authorList>
            <person name="Gilroy R."/>
        </authorList>
    </citation>
    <scope>NUCLEOTIDE SEQUENCE</scope>
    <source>
        <strain evidence="10">ChiHejej3B27-2180</strain>
    </source>
</reference>
<dbReference type="InterPro" id="IPR023213">
    <property type="entry name" value="CAT-like_dom_sf"/>
</dbReference>
<gene>
    <name evidence="10" type="ORF">H9876_01345</name>
</gene>
<dbReference type="CDD" id="cd06849">
    <property type="entry name" value="lipoyl_domain"/>
    <property type="match status" value="1"/>
</dbReference>
<dbReference type="AlphaFoldDB" id="A0A9D1QNS2"/>
<dbReference type="InterPro" id="IPR001078">
    <property type="entry name" value="2-oxoacid_DH_actylTfrase"/>
</dbReference>
<accession>A0A9D1QNS2</accession>
<dbReference type="PROSITE" id="PS50968">
    <property type="entry name" value="BIOTINYL_LIPOYL"/>
    <property type="match status" value="1"/>
</dbReference>
<dbReference type="SUPFAM" id="SSF52777">
    <property type="entry name" value="CoA-dependent acyltransferases"/>
    <property type="match status" value="1"/>
</dbReference>
<evidence type="ECO:0000256" key="1">
    <source>
        <dbReference type="ARBA" id="ARBA00001938"/>
    </source>
</evidence>
<dbReference type="FunFam" id="3.30.559.10:FF:000007">
    <property type="entry name" value="Dihydrolipoamide acetyltransferase component of pyruvate dehydrogenase complex"/>
    <property type="match status" value="1"/>
</dbReference>
<dbReference type="Pfam" id="PF00198">
    <property type="entry name" value="2-oxoacid_dh"/>
    <property type="match status" value="1"/>
</dbReference>
<dbReference type="InterPro" id="IPR011053">
    <property type="entry name" value="Single_hybrid_motif"/>
</dbReference>
<dbReference type="InterPro" id="IPR003016">
    <property type="entry name" value="2-oxoA_DH_lipoyl-BS"/>
</dbReference>
<comment type="cofactor">
    <cofactor evidence="1 6">
        <name>(R)-lipoate</name>
        <dbReference type="ChEBI" id="CHEBI:83088"/>
    </cofactor>
</comment>
<dbReference type="PROSITE" id="PS00189">
    <property type="entry name" value="LIPOYL"/>
    <property type="match status" value="1"/>
</dbReference>
<sequence length="429" mass="46218">MSEKYQLKLPDIGEGIAEGTVGEWHVKAGDQVKKDGDLVQIENDKSVEEIPSPVDGTVTKILVQEGETAEVGQALVELTVADGLGNVDSSTAADQTSATPDEGAELAASEQSTPATSSTAAPAEQDHHLPVLAMPAVRKYARDHSVDLTQIKGTGRHGQILRSDVDAFLENDGVVDTSAPEKTVATATAAPAASDGWPEHAEKMSPVRKATAKAMIKSVAEIPMINIFDQVTVEKLWNHRNKYKELAKKHGVHLTFMAYLVKALAVIMKEFPVFNAKVDMANHEIHYRDYVNVGIATDTDHGLYVPNIKHADTKSLFEIAGEIMDNTEAAQAKQLTADQMAHTGMTISNIGSIGGGYFTPLINWPEVAILGMGRIAEEPIINNGRVTVGKVLKLSLTVDHRIIDGGTAQRAMNRLKELLADPELLLMEA</sequence>
<evidence type="ECO:0000256" key="7">
    <source>
        <dbReference type="SAM" id="MobiDB-lite"/>
    </source>
</evidence>
<dbReference type="PANTHER" id="PTHR43178">
    <property type="entry name" value="DIHYDROLIPOAMIDE ACETYLTRANSFERASE COMPONENT OF PYRUVATE DEHYDROGENASE COMPLEX"/>
    <property type="match status" value="1"/>
</dbReference>
<keyword evidence="4 6" id="KW-0450">Lipoyl</keyword>
<dbReference type="Gene3D" id="4.10.320.10">
    <property type="entry name" value="E3-binding domain"/>
    <property type="match status" value="1"/>
</dbReference>
<dbReference type="GO" id="GO:0016407">
    <property type="term" value="F:acetyltransferase activity"/>
    <property type="evidence" value="ECO:0007669"/>
    <property type="project" value="TreeGrafter"/>
</dbReference>
<comment type="caution">
    <text evidence="10">The sequence shown here is derived from an EMBL/GenBank/DDBJ whole genome shotgun (WGS) entry which is preliminary data.</text>
</comment>
<feature type="region of interest" description="Disordered" evidence="7">
    <location>
        <begin position="87"/>
        <end position="128"/>
    </location>
</feature>
<dbReference type="InterPro" id="IPR000089">
    <property type="entry name" value="Biotin_lipoyl"/>
</dbReference>
<dbReference type="PANTHER" id="PTHR43178:SF5">
    <property type="entry name" value="LIPOAMIDE ACYLTRANSFERASE COMPONENT OF BRANCHED-CHAIN ALPHA-KETO ACID DEHYDROGENASE COMPLEX, MITOCHONDRIAL"/>
    <property type="match status" value="1"/>
</dbReference>
<comment type="similarity">
    <text evidence="2 6">Belongs to the 2-oxoacid dehydrogenase family.</text>
</comment>
<dbReference type="SUPFAM" id="SSF51230">
    <property type="entry name" value="Single hybrid motif"/>
    <property type="match status" value="1"/>
</dbReference>
<dbReference type="Pfam" id="PF02817">
    <property type="entry name" value="E3_binding"/>
    <property type="match status" value="1"/>
</dbReference>
<feature type="domain" description="Peripheral subunit-binding (PSBD)" evidence="9">
    <location>
        <begin position="132"/>
        <end position="169"/>
    </location>
</feature>
<dbReference type="EC" id="2.3.1.-" evidence="6"/>
<dbReference type="InterPro" id="IPR036625">
    <property type="entry name" value="E3-bd_dom_sf"/>
</dbReference>
<dbReference type="Proteomes" id="UP000886878">
    <property type="component" value="Unassembled WGS sequence"/>
</dbReference>
<evidence type="ECO:0000256" key="6">
    <source>
        <dbReference type="RuleBase" id="RU003423"/>
    </source>
</evidence>
<dbReference type="GO" id="GO:0005737">
    <property type="term" value="C:cytoplasm"/>
    <property type="evidence" value="ECO:0007669"/>
    <property type="project" value="TreeGrafter"/>
</dbReference>
<dbReference type="InterPro" id="IPR050743">
    <property type="entry name" value="2-oxoacid_DH_E2_comp"/>
</dbReference>
<evidence type="ECO:0000313" key="11">
    <source>
        <dbReference type="Proteomes" id="UP000886878"/>
    </source>
</evidence>
<keyword evidence="3 6" id="KW-0808">Transferase</keyword>
<name>A0A9D1QNS2_9LACO</name>
<dbReference type="SUPFAM" id="SSF47005">
    <property type="entry name" value="Peripheral subunit-binding domain of 2-oxo acid dehydrogenase complex"/>
    <property type="match status" value="1"/>
</dbReference>
<dbReference type="EMBL" id="DXGK01000025">
    <property type="protein sequence ID" value="HIW70014.1"/>
    <property type="molecule type" value="Genomic_DNA"/>
</dbReference>
<organism evidence="10 11">
    <name type="scientific">Candidatus Limosilactobacillus merdipullorum</name>
    <dbReference type="NCBI Taxonomy" id="2838653"/>
    <lineage>
        <taxon>Bacteria</taxon>
        <taxon>Bacillati</taxon>
        <taxon>Bacillota</taxon>
        <taxon>Bacilli</taxon>
        <taxon>Lactobacillales</taxon>
        <taxon>Lactobacillaceae</taxon>
        <taxon>Limosilactobacillus</taxon>
    </lineage>
</organism>
<keyword evidence="5 6" id="KW-0012">Acyltransferase</keyword>
<evidence type="ECO:0000313" key="10">
    <source>
        <dbReference type="EMBL" id="HIW70014.1"/>
    </source>
</evidence>
<evidence type="ECO:0000259" key="8">
    <source>
        <dbReference type="PROSITE" id="PS50968"/>
    </source>
</evidence>
<feature type="domain" description="Lipoyl-binding" evidence="8">
    <location>
        <begin position="4"/>
        <end position="79"/>
    </location>
</feature>
<dbReference type="InterPro" id="IPR004167">
    <property type="entry name" value="PSBD"/>
</dbReference>
<protein>
    <recommendedName>
        <fullName evidence="6">Dihydrolipoamide acetyltransferase component of pyruvate dehydrogenase complex</fullName>
        <ecNumber evidence="6">2.3.1.-</ecNumber>
    </recommendedName>
</protein>
<evidence type="ECO:0000259" key="9">
    <source>
        <dbReference type="PROSITE" id="PS51826"/>
    </source>
</evidence>
<evidence type="ECO:0000256" key="2">
    <source>
        <dbReference type="ARBA" id="ARBA00007317"/>
    </source>
</evidence>
<reference evidence="10" key="1">
    <citation type="journal article" date="2021" name="PeerJ">
        <title>Extensive microbial diversity within the chicken gut microbiome revealed by metagenomics and culture.</title>
        <authorList>
            <person name="Gilroy R."/>
            <person name="Ravi A."/>
            <person name="Getino M."/>
            <person name="Pursley I."/>
            <person name="Horton D.L."/>
            <person name="Alikhan N.F."/>
            <person name="Baker D."/>
            <person name="Gharbi K."/>
            <person name="Hall N."/>
            <person name="Watson M."/>
            <person name="Adriaenssens E.M."/>
            <person name="Foster-Nyarko E."/>
            <person name="Jarju S."/>
            <person name="Secka A."/>
            <person name="Antonio M."/>
            <person name="Oren A."/>
            <person name="Chaudhuri R.R."/>
            <person name="La Ragione R."/>
            <person name="Hildebrand F."/>
            <person name="Pallen M.J."/>
        </authorList>
    </citation>
    <scope>NUCLEOTIDE SEQUENCE</scope>
    <source>
        <strain evidence="10">ChiHejej3B27-2180</strain>
    </source>
</reference>